<sequence length="70" mass="7914">MLISVPDSFHYSSLTEGDLIALKRNDSFIGYAVVYSKISGDIILDVDKKIWRAFNELLGESIPFTFDIEV</sequence>
<gene>
    <name evidence="1" type="ORF">DFR58_13328</name>
</gene>
<proteinExistence type="predicted"/>
<accession>A0A369AKF2</accession>
<dbReference type="AlphaFoldDB" id="A0A369AKF2"/>
<reference evidence="1 2" key="1">
    <citation type="submission" date="2018-07" db="EMBL/GenBank/DDBJ databases">
        <title>Genomic Encyclopedia of Type Strains, Phase IV (KMG-IV): sequencing the most valuable type-strain genomes for metagenomic binning, comparative biology and taxonomic classification.</title>
        <authorList>
            <person name="Goeker M."/>
        </authorList>
    </citation>
    <scope>NUCLEOTIDE SEQUENCE [LARGE SCALE GENOMIC DNA]</scope>
    <source>
        <strain evidence="1 2">DSM 27016</strain>
    </source>
</reference>
<comment type="caution">
    <text evidence="1">The sequence shown here is derived from an EMBL/GenBank/DDBJ whole genome shotgun (WGS) entry which is preliminary data.</text>
</comment>
<evidence type="ECO:0000313" key="1">
    <source>
        <dbReference type="EMBL" id="RCX09889.1"/>
    </source>
</evidence>
<protein>
    <submittedName>
        <fullName evidence="1">Uncharacterized protein</fullName>
    </submittedName>
</protein>
<dbReference type="RefSeq" id="WP_114299718.1">
    <property type="nucleotide sequence ID" value="NZ_QPJT01000033.1"/>
</dbReference>
<organism evidence="1 2">
    <name type="scientific">Anaerobacterium chartisolvens</name>
    <dbReference type="NCBI Taxonomy" id="1297424"/>
    <lineage>
        <taxon>Bacteria</taxon>
        <taxon>Bacillati</taxon>
        <taxon>Bacillota</taxon>
        <taxon>Clostridia</taxon>
        <taxon>Eubacteriales</taxon>
        <taxon>Oscillospiraceae</taxon>
        <taxon>Anaerobacterium</taxon>
    </lineage>
</organism>
<name>A0A369AKF2_9FIRM</name>
<dbReference type="OrthoDB" id="1739924at2"/>
<keyword evidence="2" id="KW-1185">Reference proteome</keyword>
<evidence type="ECO:0000313" key="2">
    <source>
        <dbReference type="Proteomes" id="UP000253034"/>
    </source>
</evidence>
<dbReference type="EMBL" id="QPJT01000033">
    <property type="protein sequence ID" value="RCX09889.1"/>
    <property type="molecule type" value="Genomic_DNA"/>
</dbReference>
<dbReference type="Proteomes" id="UP000253034">
    <property type="component" value="Unassembled WGS sequence"/>
</dbReference>